<dbReference type="Proteomes" id="UP000202922">
    <property type="component" value="Unassembled WGS sequence"/>
</dbReference>
<sequence>MTQTQAQTKSRTLTRICRVENGIAWITMDRPDKANAVSTALLADILEALDAAERTPGVNAVVFSGEGRHFCAGADLSEFLAEGASAFRRLLNAFREVCTRFEKSPLPIIAMAQGAARAGGLELMLCCDAVVADEGATIGDAHMLRNLLPGGGNSVRLPRTIGHQRAKWMILSGQSISAKQAQDWGIVTRCVAQGSLRSETLSVVAEMTVGHRDTIARAKSLLVAVDKLGFEEALQNEIVHLEQHSTSQALRKSLAGFLRA</sequence>
<dbReference type="InterPro" id="IPR001753">
    <property type="entry name" value="Enoyl-CoA_hydra/iso"/>
</dbReference>
<reference evidence="4" key="1">
    <citation type="submission" date="2017-05" db="EMBL/GenBank/DDBJ databases">
        <authorList>
            <person name="Rodrigo-Torres L."/>
            <person name="Arahal R. D."/>
            <person name="Lucena T."/>
        </authorList>
    </citation>
    <scope>NUCLEOTIDE SEQUENCE [LARGE SCALE GENOMIC DNA]</scope>
    <source>
        <strain evidence="4">CECT 8621</strain>
    </source>
</reference>
<dbReference type="PANTHER" id="PTHR11941">
    <property type="entry name" value="ENOYL-COA HYDRATASE-RELATED"/>
    <property type="match status" value="1"/>
</dbReference>
<evidence type="ECO:0000313" key="4">
    <source>
        <dbReference type="Proteomes" id="UP000202922"/>
    </source>
</evidence>
<accession>A0A238JLX0</accession>
<dbReference type="GO" id="GO:0004300">
    <property type="term" value="F:enoyl-CoA hydratase activity"/>
    <property type="evidence" value="ECO:0007669"/>
    <property type="project" value="UniProtKB-EC"/>
</dbReference>
<dbReference type="GO" id="GO:0006635">
    <property type="term" value="P:fatty acid beta-oxidation"/>
    <property type="evidence" value="ECO:0007669"/>
    <property type="project" value="TreeGrafter"/>
</dbReference>
<protein>
    <submittedName>
        <fullName evidence="3">Putative enoyl-CoA hydratase</fullName>
        <ecNumber evidence="3">4.2.1.17</ecNumber>
    </submittedName>
</protein>
<dbReference type="PANTHER" id="PTHR11941:SF169">
    <property type="entry name" value="(7AS)-7A-METHYL-1,5-DIOXO-2,3,5,6,7,7A-HEXAHYDRO-1H-INDENE-CARBOXYL-COA HYDROLASE"/>
    <property type="match status" value="1"/>
</dbReference>
<dbReference type="Pfam" id="PF00378">
    <property type="entry name" value="ECH_1"/>
    <property type="match status" value="1"/>
</dbReference>
<dbReference type="Gene3D" id="3.90.226.10">
    <property type="entry name" value="2-enoyl-CoA Hydratase, Chain A, domain 1"/>
    <property type="match status" value="1"/>
</dbReference>
<gene>
    <name evidence="3" type="primary">fadB_1</name>
    <name evidence="3" type="ORF">COL8621_00434</name>
</gene>
<evidence type="ECO:0000256" key="1">
    <source>
        <dbReference type="ARBA" id="ARBA00023098"/>
    </source>
</evidence>
<proteinExistence type="predicted"/>
<dbReference type="OrthoDB" id="9775794at2"/>
<keyword evidence="4" id="KW-1185">Reference proteome</keyword>
<dbReference type="EMBL" id="FXYE01000001">
    <property type="protein sequence ID" value="SMX31413.1"/>
    <property type="molecule type" value="Genomic_DNA"/>
</dbReference>
<dbReference type="SUPFAM" id="SSF52096">
    <property type="entry name" value="ClpP/crotonase"/>
    <property type="match status" value="1"/>
</dbReference>
<dbReference type="InterPro" id="IPR029045">
    <property type="entry name" value="ClpP/crotonase-like_dom_sf"/>
</dbReference>
<name>A0A238JLX0_9RHOB</name>
<dbReference type="EC" id="4.2.1.17" evidence="3"/>
<dbReference type="CDD" id="cd06558">
    <property type="entry name" value="crotonase-like"/>
    <property type="match status" value="1"/>
</dbReference>
<evidence type="ECO:0000313" key="3">
    <source>
        <dbReference type="EMBL" id="SMX31413.1"/>
    </source>
</evidence>
<evidence type="ECO:0000256" key="2">
    <source>
        <dbReference type="ARBA" id="ARBA00023239"/>
    </source>
</evidence>
<keyword evidence="2 3" id="KW-0456">Lyase</keyword>
<dbReference type="RefSeq" id="WP_093965688.1">
    <property type="nucleotide sequence ID" value="NZ_FXYE01000001.1"/>
</dbReference>
<organism evidence="3 4">
    <name type="scientific">Actibacterium lipolyticum</name>
    <dbReference type="NCBI Taxonomy" id="1524263"/>
    <lineage>
        <taxon>Bacteria</taxon>
        <taxon>Pseudomonadati</taxon>
        <taxon>Pseudomonadota</taxon>
        <taxon>Alphaproteobacteria</taxon>
        <taxon>Rhodobacterales</taxon>
        <taxon>Roseobacteraceae</taxon>
        <taxon>Actibacterium</taxon>
    </lineage>
</organism>
<keyword evidence="1" id="KW-0443">Lipid metabolism</keyword>
<dbReference type="AlphaFoldDB" id="A0A238JLX0"/>